<proteinExistence type="predicted"/>
<evidence type="ECO:0000313" key="3">
    <source>
        <dbReference type="EMBL" id="CAF4542374.1"/>
    </source>
</evidence>
<feature type="non-terminal residue" evidence="2">
    <location>
        <position position="1"/>
    </location>
</feature>
<feature type="compositionally biased region" description="Polar residues" evidence="1">
    <location>
        <begin position="18"/>
        <end position="35"/>
    </location>
</feature>
<dbReference type="EMBL" id="CAJNOQ010045560">
    <property type="protein sequence ID" value="CAF1636381.1"/>
    <property type="molecule type" value="Genomic_DNA"/>
</dbReference>
<accession>A0A816DNR7</accession>
<dbReference type="AlphaFoldDB" id="A0A816DNR7"/>
<sequence>GNDFVIDDISLAPCIQAGQSTQAPQSTTAPISTKQAEPVTQGPQSTRAPISIIKAQGVCTDVLRIPLLPHTFGADKAEYSTLASAALSFSTTCTERK</sequence>
<organism evidence="2 4">
    <name type="scientific">Didymodactylos carnosus</name>
    <dbReference type="NCBI Taxonomy" id="1234261"/>
    <lineage>
        <taxon>Eukaryota</taxon>
        <taxon>Metazoa</taxon>
        <taxon>Spiralia</taxon>
        <taxon>Gnathifera</taxon>
        <taxon>Rotifera</taxon>
        <taxon>Eurotatoria</taxon>
        <taxon>Bdelloidea</taxon>
        <taxon>Philodinida</taxon>
        <taxon>Philodinidae</taxon>
        <taxon>Didymodactylos</taxon>
    </lineage>
</organism>
<evidence type="ECO:0000256" key="1">
    <source>
        <dbReference type="SAM" id="MobiDB-lite"/>
    </source>
</evidence>
<gene>
    <name evidence="2" type="ORF">GPM918_LOCUS44673</name>
    <name evidence="3" type="ORF">SRO942_LOCUS46646</name>
</gene>
<name>A0A816DNR7_9BILA</name>
<comment type="caution">
    <text evidence="2">The sequence shown here is derived from an EMBL/GenBank/DDBJ whole genome shotgun (WGS) entry which is preliminary data.</text>
</comment>
<evidence type="ECO:0000313" key="2">
    <source>
        <dbReference type="EMBL" id="CAF1636381.1"/>
    </source>
</evidence>
<dbReference type="Proteomes" id="UP000663829">
    <property type="component" value="Unassembled WGS sequence"/>
</dbReference>
<dbReference type="Proteomes" id="UP000681722">
    <property type="component" value="Unassembled WGS sequence"/>
</dbReference>
<evidence type="ECO:0000313" key="4">
    <source>
        <dbReference type="Proteomes" id="UP000663829"/>
    </source>
</evidence>
<keyword evidence="4" id="KW-1185">Reference proteome</keyword>
<reference evidence="2" key="1">
    <citation type="submission" date="2021-02" db="EMBL/GenBank/DDBJ databases">
        <authorList>
            <person name="Nowell W R."/>
        </authorList>
    </citation>
    <scope>NUCLEOTIDE SEQUENCE</scope>
</reference>
<protein>
    <submittedName>
        <fullName evidence="2">Uncharacterized protein</fullName>
    </submittedName>
</protein>
<dbReference type="EMBL" id="CAJOBC010113922">
    <property type="protein sequence ID" value="CAF4542374.1"/>
    <property type="molecule type" value="Genomic_DNA"/>
</dbReference>
<feature type="region of interest" description="Disordered" evidence="1">
    <location>
        <begin position="18"/>
        <end position="46"/>
    </location>
</feature>